<dbReference type="Pfam" id="PF01381">
    <property type="entry name" value="HTH_3"/>
    <property type="match status" value="1"/>
</dbReference>
<dbReference type="InterPro" id="IPR013096">
    <property type="entry name" value="Cupin_2"/>
</dbReference>
<dbReference type="PANTHER" id="PTHR46797:SF1">
    <property type="entry name" value="METHYLPHOSPHONATE SYNTHASE"/>
    <property type="match status" value="1"/>
</dbReference>
<dbReference type="EMBL" id="BAAAJE010000001">
    <property type="protein sequence ID" value="GAA1127280.1"/>
    <property type="molecule type" value="Genomic_DNA"/>
</dbReference>
<dbReference type="SUPFAM" id="SSF47413">
    <property type="entry name" value="lambda repressor-like DNA-binding domains"/>
    <property type="match status" value="1"/>
</dbReference>
<evidence type="ECO:0000313" key="3">
    <source>
        <dbReference type="EMBL" id="GAA1127280.1"/>
    </source>
</evidence>
<dbReference type="CDD" id="cd02209">
    <property type="entry name" value="cupin_XRE_C"/>
    <property type="match status" value="1"/>
</dbReference>
<reference evidence="4" key="1">
    <citation type="journal article" date="2019" name="Int. J. Syst. Evol. Microbiol.">
        <title>The Global Catalogue of Microorganisms (GCM) 10K type strain sequencing project: providing services to taxonomists for standard genome sequencing and annotation.</title>
        <authorList>
            <consortium name="The Broad Institute Genomics Platform"/>
            <consortium name="The Broad Institute Genome Sequencing Center for Infectious Disease"/>
            <person name="Wu L."/>
            <person name="Ma J."/>
        </authorList>
    </citation>
    <scope>NUCLEOTIDE SEQUENCE [LARGE SCALE GENOMIC DNA]</scope>
    <source>
        <strain evidence="4">JCM 11813</strain>
    </source>
</reference>
<dbReference type="PANTHER" id="PTHR46797">
    <property type="entry name" value="HTH-TYPE TRANSCRIPTIONAL REGULATOR"/>
    <property type="match status" value="1"/>
</dbReference>
<organism evidence="3 4">
    <name type="scientific">Nocardioides aquiterrae</name>
    <dbReference type="NCBI Taxonomy" id="203799"/>
    <lineage>
        <taxon>Bacteria</taxon>
        <taxon>Bacillati</taxon>
        <taxon>Actinomycetota</taxon>
        <taxon>Actinomycetes</taxon>
        <taxon>Propionibacteriales</taxon>
        <taxon>Nocardioidaceae</taxon>
        <taxon>Nocardioides</taxon>
    </lineage>
</organism>
<feature type="domain" description="HTH cro/C1-type" evidence="2">
    <location>
        <begin position="41"/>
        <end position="95"/>
    </location>
</feature>
<evidence type="ECO:0000259" key="2">
    <source>
        <dbReference type="PROSITE" id="PS50943"/>
    </source>
</evidence>
<dbReference type="Pfam" id="PF07883">
    <property type="entry name" value="Cupin_2"/>
    <property type="match status" value="1"/>
</dbReference>
<dbReference type="PROSITE" id="PS50943">
    <property type="entry name" value="HTH_CROC1"/>
    <property type="match status" value="1"/>
</dbReference>
<name>A0ABP4EVK7_9ACTN</name>
<dbReference type="CDD" id="cd00093">
    <property type="entry name" value="HTH_XRE"/>
    <property type="match status" value="1"/>
</dbReference>
<dbReference type="InterPro" id="IPR010982">
    <property type="entry name" value="Lambda_DNA-bd_dom_sf"/>
</dbReference>
<comment type="caution">
    <text evidence="3">The sequence shown here is derived from an EMBL/GenBank/DDBJ whole genome shotgun (WGS) entry which is preliminary data.</text>
</comment>
<dbReference type="InterPro" id="IPR014710">
    <property type="entry name" value="RmlC-like_jellyroll"/>
</dbReference>
<dbReference type="SMART" id="SM00530">
    <property type="entry name" value="HTH_XRE"/>
    <property type="match status" value="1"/>
</dbReference>
<dbReference type="Gene3D" id="2.60.120.10">
    <property type="entry name" value="Jelly Rolls"/>
    <property type="match status" value="1"/>
</dbReference>
<dbReference type="Proteomes" id="UP001499979">
    <property type="component" value="Unassembled WGS sequence"/>
</dbReference>
<sequence length="218" mass="22891">MTPQATPAAGGGNDSPADRLAAAPLSEADLSAVVSGIGPRLRSLRGRHGLSLQQLADRSDVSPAAIHKVEQGTMVPTITTLLKLAAAFHVPVAHFIDETDTPATPVVHTAAKQRRVRRSPDGDVVVGSLSAESGPFDVAASLTEIGAGARSADEARLPAGESLIYVQSGTLEVTVGGQLFRLAPGDSLHFRSEDEHSWRNPTARTTKVVWVSLPERRS</sequence>
<dbReference type="Gene3D" id="1.10.260.40">
    <property type="entry name" value="lambda repressor-like DNA-binding domains"/>
    <property type="match status" value="1"/>
</dbReference>
<gene>
    <name evidence="3" type="ORF">GCM10009606_03670</name>
</gene>
<evidence type="ECO:0000313" key="4">
    <source>
        <dbReference type="Proteomes" id="UP001499979"/>
    </source>
</evidence>
<accession>A0ABP4EVK7</accession>
<proteinExistence type="predicted"/>
<dbReference type="InterPro" id="IPR001387">
    <property type="entry name" value="Cro/C1-type_HTH"/>
</dbReference>
<dbReference type="RefSeq" id="WP_343905124.1">
    <property type="nucleotide sequence ID" value="NZ_BAAAJE010000001.1"/>
</dbReference>
<keyword evidence="1" id="KW-0238">DNA-binding</keyword>
<dbReference type="InterPro" id="IPR011051">
    <property type="entry name" value="RmlC_Cupin_sf"/>
</dbReference>
<dbReference type="SUPFAM" id="SSF51182">
    <property type="entry name" value="RmlC-like cupins"/>
    <property type="match status" value="1"/>
</dbReference>
<dbReference type="InterPro" id="IPR050807">
    <property type="entry name" value="TransReg_Diox_bact_type"/>
</dbReference>
<evidence type="ECO:0000256" key="1">
    <source>
        <dbReference type="ARBA" id="ARBA00023125"/>
    </source>
</evidence>
<protein>
    <submittedName>
        <fullName evidence="3">Helix-turn-helix domain-containing protein</fullName>
    </submittedName>
</protein>
<keyword evidence="4" id="KW-1185">Reference proteome</keyword>